<comment type="caution">
    <text evidence="2">The sequence shown here is derived from an EMBL/GenBank/DDBJ whole genome shotgun (WGS) entry which is preliminary data.</text>
</comment>
<dbReference type="EMBL" id="VFYP01000004">
    <property type="protein sequence ID" value="TPP05975.1"/>
    <property type="molecule type" value="Genomic_DNA"/>
</dbReference>
<reference evidence="2 3" key="1">
    <citation type="submission" date="2019-06" db="EMBL/GenBank/DDBJ databases">
        <title>Rhizobium sp. CL12 isolated from roots of soybean.</title>
        <authorList>
            <person name="Wang C."/>
        </authorList>
    </citation>
    <scope>NUCLEOTIDE SEQUENCE [LARGE SCALE GENOMIC DNA]</scope>
    <source>
        <strain evidence="2 3">CL12</strain>
    </source>
</reference>
<evidence type="ECO:0000259" key="1">
    <source>
        <dbReference type="PROSITE" id="PS51977"/>
    </source>
</evidence>
<dbReference type="Pfam" id="PF05406">
    <property type="entry name" value="WGR"/>
    <property type="match status" value="1"/>
</dbReference>
<dbReference type="Proteomes" id="UP000316429">
    <property type="component" value="Unassembled WGS sequence"/>
</dbReference>
<dbReference type="AlphaFoldDB" id="A0A504U6C5"/>
<dbReference type="OrthoDB" id="5801306at2"/>
<evidence type="ECO:0000313" key="3">
    <source>
        <dbReference type="Proteomes" id="UP000316429"/>
    </source>
</evidence>
<dbReference type="InterPro" id="IPR008893">
    <property type="entry name" value="WGR_domain"/>
</dbReference>
<organism evidence="2 3">
    <name type="scientific">Rhizobium glycinendophyticum</name>
    <dbReference type="NCBI Taxonomy" id="2589807"/>
    <lineage>
        <taxon>Bacteria</taxon>
        <taxon>Pseudomonadati</taxon>
        <taxon>Pseudomonadota</taxon>
        <taxon>Alphaproteobacteria</taxon>
        <taxon>Hyphomicrobiales</taxon>
        <taxon>Rhizobiaceae</taxon>
        <taxon>Rhizobium/Agrobacterium group</taxon>
        <taxon>Rhizobium</taxon>
    </lineage>
</organism>
<gene>
    <name evidence="2" type="ORF">FJQ55_19765</name>
</gene>
<name>A0A504U6C5_9HYPH</name>
<dbReference type="InterPro" id="IPR036930">
    <property type="entry name" value="WGR_dom_sf"/>
</dbReference>
<dbReference type="SUPFAM" id="SSF142921">
    <property type="entry name" value="WGR domain-like"/>
    <property type="match status" value="1"/>
</dbReference>
<dbReference type="Gene3D" id="2.20.140.10">
    <property type="entry name" value="WGR domain"/>
    <property type="match status" value="1"/>
</dbReference>
<dbReference type="RefSeq" id="WP_140831214.1">
    <property type="nucleotide sequence ID" value="NZ_VFYP01000004.1"/>
</dbReference>
<sequence length="86" mass="10072">MTVRTFDAIHLHRIDPAKNMARFYLVTIEETLFGETIVRRHWGRIGTHGQSRTQLVERVEDAPVMAARLCHVKRRRGYRDTDANLL</sequence>
<dbReference type="InterPro" id="IPR049809">
    <property type="entry name" value="YehF/YfeS-like_WGR"/>
</dbReference>
<protein>
    <submittedName>
        <fullName evidence="2">WGR domain-containing protein</fullName>
    </submittedName>
</protein>
<proteinExistence type="predicted"/>
<accession>A0A504U6C5</accession>
<evidence type="ECO:0000313" key="2">
    <source>
        <dbReference type="EMBL" id="TPP05975.1"/>
    </source>
</evidence>
<dbReference type="PROSITE" id="PS51977">
    <property type="entry name" value="WGR"/>
    <property type="match status" value="1"/>
</dbReference>
<keyword evidence="3" id="KW-1185">Reference proteome</keyword>
<dbReference type="SMART" id="SM00773">
    <property type="entry name" value="WGR"/>
    <property type="match status" value="1"/>
</dbReference>
<feature type="domain" description="WGR" evidence="1">
    <location>
        <begin position="2"/>
        <end position="86"/>
    </location>
</feature>
<dbReference type="CDD" id="cd07996">
    <property type="entry name" value="WGR_MMR_like"/>
    <property type="match status" value="1"/>
</dbReference>